<organism evidence="1 2">
    <name type="scientific">Morganella psychrotolerans</name>
    <dbReference type="NCBI Taxonomy" id="368603"/>
    <lineage>
        <taxon>Bacteria</taxon>
        <taxon>Pseudomonadati</taxon>
        <taxon>Pseudomonadota</taxon>
        <taxon>Gammaproteobacteria</taxon>
        <taxon>Enterobacterales</taxon>
        <taxon>Morganellaceae</taxon>
        <taxon>Morganella</taxon>
    </lineage>
</organism>
<protein>
    <submittedName>
        <fullName evidence="1">Uncharacterized protein</fullName>
    </submittedName>
</protein>
<reference evidence="2" key="1">
    <citation type="submission" date="2016-06" db="EMBL/GenBank/DDBJ databases">
        <authorList>
            <person name="Butler K."/>
        </authorList>
    </citation>
    <scope>NUCLEOTIDE SEQUENCE [LARGE SCALE GENOMIC DNA]</scope>
    <source>
        <strain evidence="2">GCSL-Mp20</strain>
    </source>
</reference>
<keyword evidence="2" id="KW-1185">Reference proteome</keyword>
<accession>A0A1B8H895</accession>
<evidence type="ECO:0000313" key="1">
    <source>
        <dbReference type="EMBL" id="OBU05304.1"/>
    </source>
</evidence>
<sequence length="134" mass="15283">MKGEKYRRYLDVIYAHQKLKSFTTKTVSLTLGLSQKSGVVYTREMLALGLIEFVSKKTNKFTPYRVSKGAEKKLNQMFSGEKQPEYVVLDEISRECPKLDFETGGKVVKKANVKGLGNAFFKRFDSLVREVRCG</sequence>
<comment type="caution">
    <text evidence="1">The sequence shown here is derived from an EMBL/GenBank/DDBJ whole genome shotgun (WGS) entry which is preliminary data.</text>
</comment>
<dbReference type="AlphaFoldDB" id="A0A1B8H895"/>
<name>A0A1B8H895_9GAMM</name>
<proteinExistence type="predicted"/>
<evidence type="ECO:0000313" key="2">
    <source>
        <dbReference type="Proteomes" id="UP000092377"/>
    </source>
</evidence>
<dbReference type="EMBL" id="LZEY01000035">
    <property type="protein sequence ID" value="OBU05304.1"/>
    <property type="molecule type" value="Genomic_DNA"/>
</dbReference>
<gene>
    <name evidence="1" type="ORF">AYY18_20045</name>
</gene>
<dbReference type="RefSeq" id="WP_067404254.1">
    <property type="nucleotide sequence ID" value="NZ_LZEY01000035.1"/>
</dbReference>
<dbReference type="Proteomes" id="UP000092377">
    <property type="component" value="Unassembled WGS sequence"/>
</dbReference>